<feature type="compositionally biased region" description="Basic and acidic residues" evidence="2">
    <location>
        <begin position="92"/>
        <end position="104"/>
    </location>
</feature>
<feature type="compositionally biased region" description="Basic and acidic residues" evidence="2">
    <location>
        <begin position="199"/>
        <end position="208"/>
    </location>
</feature>
<feature type="compositionally biased region" description="Low complexity" evidence="2">
    <location>
        <begin position="726"/>
        <end position="735"/>
    </location>
</feature>
<feature type="compositionally biased region" description="Low complexity" evidence="2">
    <location>
        <begin position="742"/>
        <end position="764"/>
    </location>
</feature>
<organism evidence="3 4">
    <name type="scientific">Hortaea werneckii</name>
    <name type="common">Black yeast</name>
    <name type="synonym">Cladosporium werneckii</name>
    <dbReference type="NCBI Taxonomy" id="91943"/>
    <lineage>
        <taxon>Eukaryota</taxon>
        <taxon>Fungi</taxon>
        <taxon>Dikarya</taxon>
        <taxon>Ascomycota</taxon>
        <taxon>Pezizomycotina</taxon>
        <taxon>Dothideomycetes</taxon>
        <taxon>Dothideomycetidae</taxon>
        <taxon>Mycosphaerellales</taxon>
        <taxon>Teratosphaeriaceae</taxon>
        <taxon>Hortaea</taxon>
    </lineage>
</organism>
<sequence>MQPRRTEAVTVGVAQPTTRQQASQPARPPYRPTAYGNPPTHLVAFLRDRPLLTFLPSPKTMSTLTPDPSPSPNPQPDNTNTWAFPGPSSRFHTRERIRPRREVKSTYTPIAPNLSTAQRAHHKRAQSAQVVPLAKRSQGEESAGPPSPPASESARRSPYLARYSSWTGGESPSLLRGRRRRTSLAMSSAGGMMTPARRSGGEWDKRLQDSPFSDYFTDDARSVDTSAGKSSRYSGVDGGAGAWLSEEGQDLLARLGRLQMRVRRAEEGEHEGVVRRVVERKVREVERELEDWDRRPGSAELEDSGFIDEEGEEAGGGSEGVEGLGLHGVSERPEAEDVEQEDASSQKVDSESDLQLSEARQILENVTKAQEELRKRHTELRLLNDQHLEQLETNETEIETLRSENEGLRSDLGFDHSELLFLKLQMKAIEVEVEDLDKPASQSQKLATHNQHGEKNVRRGQILQEMDQWRNDWQDVNGRLKRRLSRYGVLSADKRDHSLEKELQVRGQDLGDWQLETIRERSGGKVASLTIRRVEGAESAANGVVEIQARMGKAEEEEEEEEEGQMPSHPDQKSFPPAGASEKGSQTEDQYNTNYVEQGSRSDRIPPFPTIDQDIQTDSLNHSDISTSTDLFTPFSPSKQAPSYRDEATQTDVSLASLLPPRYYAPDAYGIEKSGEAVTELALVDGEKERDPSLSVGQEEEMDDEDDEDGEEDDESDEEEDDCAISTSPSSPTNTNDDDHASSPPTHPSASLEEESASSSLKQQQEQRKSKSAWAELWEGLGHLAGVGGDEDEEEE</sequence>
<comment type="caution">
    <text evidence="3">The sequence shown here is derived from an EMBL/GenBank/DDBJ whole genome shotgun (WGS) entry which is preliminary data.</text>
</comment>
<accession>A0A3M7DA09</accession>
<feature type="compositionally biased region" description="Basic and acidic residues" evidence="2">
    <location>
        <begin position="288"/>
        <end position="297"/>
    </location>
</feature>
<dbReference type="Proteomes" id="UP000269276">
    <property type="component" value="Unassembled WGS sequence"/>
</dbReference>
<feature type="region of interest" description="Disordered" evidence="2">
    <location>
        <begin position="288"/>
        <end position="354"/>
    </location>
</feature>
<reference evidence="3 4" key="1">
    <citation type="journal article" date="2018" name="BMC Genomics">
        <title>Genomic evidence for intraspecific hybridization in a clonal and extremely halotolerant yeast.</title>
        <authorList>
            <person name="Gostincar C."/>
            <person name="Stajich J.E."/>
            <person name="Zupancic J."/>
            <person name="Zalar P."/>
            <person name="Gunde-Cimerman N."/>
        </authorList>
    </citation>
    <scope>NUCLEOTIDE SEQUENCE [LARGE SCALE GENOMIC DNA]</scope>
    <source>
        <strain evidence="3 4">EXF-2682</strain>
    </source>
</reference>
<evidence type="ECO:0000256" key="1">
    <source>
        <dbReference type="SAM" id="Coils"/>
    </source>
</evidence>
<feature type="compositionally biased region" description="Polar residues" evidence="2">
    <location>
        <begin position="583"/>
        <end position="599"/>
    </location>
</feature>
<protein>
    <submittedName>
        <fullName evidence="3">Uncharacterized protein</fullName>
    </submittedName>
</protein>
<feature type="compositionally biased region" description="Polar residues" evidence="2">
    <location>
        <begin position="223"/>
        <end position="233"/>
    </location>
</feature>
<feature type="compositionally biased region" description="Acidic residues" evidence="2">
    <location>
        <begin position="300"/>
        <end position="313"/>
    </location>
</feature>
<gene>
    <name evidence="3" type="ORF">D0863_11400</name>
</gene>
<feature type="region of interest" description="Disordered" evidence="2">
    <location>
        <begin position="1"/>
        <end position="40"/>
    </location>
</feature>
<feature type="region of interest" description="Disordered" evidence="2">
    <location>
        <begin position="54"/>
        <end position="241"/>
    </location>
</feature>
<feature type="compositionally biased region" description="Polar residues" evidence="2">
    <location>
        <begin position="15"/>
        <end position="24"/>
    </location>
</feature>
<dbReference type="VEuPathDB" id="FungiDB:BTJ68_07911"/>
<feature type="compositionally biased region" description="Polar residues" evidence="2">
    <location>
        <begin position="613"/>
        <end position="641"/>
    </location>
</feature>
<feature type="compositionally biased region" description="Low complexity" evidence="2">
    <location>
        <begin position="140"/>
        <end position="158"/>
    </location>
</feature>
<feature type="coiled-coil region" evidence="1">
    <location>
        <begin position="356"/>
        <end position="411"/>
    </location>
</feature>
<feature type="region of interest" description="Disordered" evidence="2">
    <location>
        <begin position="550"/>
        <end position="652"/>
    </location>
</feature>
<evidence type="ECO:0000313" key="3">
    <source>
        <dbReference type="EMBL" id="RMY61090.1"/>
    </source>
</evidence>
<feature type="compositionally biased region" description="Acidic residues" evidence="2">
    <location>
        <begin position="698"/>
        <end position="723"/>
    </location>
</feature>
<dbReference type="AlphaFoldDB" id="A0A3M7DA09"/>
<feature type="compositionally biased region" description="Gly residues" evidence="2">
    <location>
        <begin position="314"/>
        <end position="326"/>
    </location>
</feature>
<dbReference type="EMBL" id="QWIP01000534">
    <property type="protein sequence ID" value="RMY61090.1"/>
    <property type="molecule type" value="Genomic_DNA"/>
</dbReference>
<feature type="region of interest" description="Disordered" evidence="2">
    <location>
        <begin position="680"/>
        <end position="775"/>
    </location>
</feature>
<feature type="compositionally biased region" description="Polar residues" evidence="2">
    <location>
        <begin position="105"/>
        <end position="118"/>
    </location>
</feature>
<evidence type="ECO:0000256" key="2">
    <source>
        <dbReference type="SAM" id="MobiDB-lite"/>
    </source>
</evidence>
<proteinExistence type="predicted"/>
<dbReference type="OrthoDB" id="4448936at2759"/>
<name>A0A3M7DA09_HORWE</name>
<evidence type="ECO:0000313" key="4">
    <source>
        <dbReference type="Proteomes" id="UP000269276"/>
    </source>
</evidence>
<keyword evidence="1" id="KW-0175">Coiled coil</keyword>
<feature type="compositionally biased region" description="Acidic residues" evidence="2">
    <location>
        <begin position="555"/>
        <end position="564"/>
    </location>
</feature>